<keyword evidence="2" id="KW-0808">Transferase</keyword>
<dbReference type="InterPro" id="IPR001296">
    <property type="entry name" value="Glyco_trans_1"/>
</dbReference>
<dbReference type="SUPFAM" id="SSF53756">
    <property type="entry name" value="UDP-Glycosyltransferase/glycogen phosphorylase"/>
    <property type="match status" value="1"/>
</dbReference>
<name>K1UKC4_9ZZZZ</name>
<feature type="domain" description="Glycosyl transferase family 1" evidence="1">
    <location>
        <begin position="37"/>
        <end position="191"/>
    </location>
</feature>
<accession>K1UKC4</accession>
<evidence type="ECO:0000259" key="1">
    <source>
        <dbReference type="Pfam" id="PF00534"/>
    </source>
</evidence>
<sequence>MKYDLHREIYALTNGVDTEFFHKTEQAGGRFRIFFHLPVDKKVVISAGHLIHRKGIEDFLEMAKRMPDIIFLWFGGGNNALIPAEIKKAVAEKPENVIFAGFQSSGILRDAYCGADAFAFFSYEETEGIVVLEALSCEIPVIVRDIPVYEGWLTDGEQVRKASNPDSYEQAVRDILYEEPREKVRRRIRAGRALAEEHSMRATGEKLYQIEQKLL</sequence>
<dbReference type="EMBL" id="AJWY01000831">
    <property type="protein sequence ID" value="EKC80624.1"/>
    <property type="molecule type" value="Genomic_DNA"/>
</dbReference>
<reference evidence="2" key="1">
    <citation type="journal article" date="2013" name="Environ. Microbiol.">
        <title>Microbiota from the distal guts of lean and obese adolescents exhibit partial functional redundancy besides clear differences in community structure.</title>
        <authorList>
            <person name="Ferrer M."/>
            <person name="Ruiz A."/>
            <person name="Lanza F."/>
            <person name="Haange S.B."/>
            <person name="Oberbach A."/>
            <person name="Till H."/>
            <person name="Bargiela R."/>
            <person name="Campoy C."/>
            <person name="Segura M.T."/>
            <person name="Richter M."/>
            <person name="von Bergen M."/>
            <person name="Seifert J."/>
            <person name="Suarez A."/>
        </authorList>
    </citation>
    <scope>NUCLEOTIDE SEQUENCE</scope>
</reference>
<dbReference type="Gene3D" id="3.40.50.2000">
    <property type="entry name" value="Glycogen Phosphorylase B"/>
    <property type="match status" value="1"/>
</dbReference>
<dbReference type="PANTHER" id="PTHR45947:SF3">
    <property type="entry name" value="SULFOQUINOVOSYL TRANSFERASE SQD2"/>
    <property type="match status" value="1"/>
</dbReference>
<evidence type="ECO:0000313" key="2">
    <source>
        <dbReference type="EMBL" id="EKC80624.1"/>
    </source>
</evidence>
<protein>
    <submittedName>
        <fullName evidence="2">Glycosyl transferase, group 1 family protein</fullName>
    </submittedName>
</protein>
<gene>
    <name evidence="2" type="ORF">LEA_01187</name>
</gene>
<dbReference type="Pfam" id="PF00534">
    <property type="entry name" value="Glycos_transf_1"/>
    <property type="match status" value="1"/>
</dbReference>
<dbReference type="GO" id="GO:0016757">
    <property type="term" value="F:glycosyltransferase activity"/>
    <property type="evidence" value="ECO:0007669"/>
    <property type="project" value="InterPro"/>
</dbReference>
<dbReference type="AlphaFoldDB" id="K1UKC4"/>
<proteinExistence type="predicted"/>
<comment type="caution">
    <text evidence="2">The sequence shown here is derived from an EMBL/GenBank/DDBJ whole genome shotgun (WGS) entry which is preliminary data.</text>
</comment>
<organism evidence="2">
    <name type="scientific">human gut metagenome</name>
    <dbReference type="NCBI Taxonomy" id="408170"/>
    <lineage>
        <taxon>unclassified sequences</taxon>
        <taxon>metagenomes</taxon>
        <taxon>organismal metagenomes</taxon>
    </lineage>
</organism>
<dbReference type="PANTHER" id="PTHR45947">
    <property type="entry name" value="SULFOQUINOVOSYL TRANSFERASE SQD2"/>
    <property type="match status" value="1"/>
</dbReference>
<dbReference type="InterPro" id="IPR050194">
    <property type="entry name" value="Glycosyltransferase_grp1"/>
</dbReference>